<evidence type="ECO:0000256" key="1">
    <source>
        <dbReference type="ARBA" id="ARBA00005417"/>
    </source>
</evidence>
<keyword evidence="4 6" id="KW-0067">ATP-binding</keyword>
<dbReference type="PANTHER" id="PTHR45772:SF9">
    <property type="entry name" value="CONSERVED COMPONENT OF ABC TRANSPORTER FOR NATURAL AMINO ACIDS"/>
    <property type="match status" value="1"/>
</dbReference>
<evidence type="ECO:0000259" key="5">
    <source>
        <dbReference type="PROSITE" id="PS50893"/>
    </source>
</evidence>
<comment type="similarity">
    <text evidence="1">Belongs to the ABC transporter superfamily.</text>
</comment>
<keyword evidence="3" id="KW-0547">Nucleotide-binding</keyword>
<dbReference type="InterPro" id="IPR027417">
    <property type="entry name" value="P-loop_NTPase"/>
</dbReference>
<comment type="caution">
    <text evidence="6">The sequence shown here is derived from an EMBL/GenBank/DDBJ whole genome shotgun (WGS) entry which is preliminary data.</text>
</comment>
<accession>A0A6C1KJ31</accession>
<dbReference type="PROSITE" id="PS50893">
    <property type="entry name" value="ABC_TRANSPORTER_2"/>
    <property type="match status" value="1"/>
</dbReference>
<dbReference type="GO" id="GO:0005886">
    <property type="term" value="C:plasma membrane"/>
    <property type="evidence" value="ECO:0007669"/>
    <property type="project" value="TreeGrafter"/>
</dbReference>
<dbReference type="PROSITE" id="PS00211">
    <property type="entry name" value="ABC_TRANSPORTER_1"/>
    <property type="match status" value="1"/>
</dbReference>
<dbReference type="SMART" id="SM00382">
    <property type="entry name" value="AAA"/>
    <property type="match status" value="1"/>
</dbReference>
<evidence type="ECO:0000256" key="2">
    <source>
        <dbReference type="ARBA" id="ARBA00022448"/>
    </source>
</evidence>
<dbReference type="GeneID" id="95772548"/>
<dbReference type="Pfam" id="PF12399">
    <property type="entry name" value="BCA_ABC_TP_C"/>
    <property type="match status" value="1"/>
</dbReference>
<organism evidence="6 7">
    <name type="scientific">Xanthobacter autotrophicus</name>
    <dbReference type="NCBI Taxonomy" id="280"/>
    <lineage>
        <taxon>Bacteria</taxon>
        <taxon>Pseudomonadati</taxon>
        <taxon>Pseudomonadota</taxon>
        <taxon>Alphaproteobacteria</taxon>
        <taxon>Hyphomicrobiales</taxon>
        <taxon>Xanthobacteraceae</taxon>
        <taxon>Xanthobacter</taxon>
    </lineage>
</organism>
<keyword evidence="2" id="KW-0813">Transport</keyword>
<dbReference type="PANTHER" id="PTHR45772">
    <property type="entry name" value="CONSERVED COMPONENT OF ABC TRANSPORTER FOR NATURAL AMINO ACIDS-RELATED"/>
    <property type="match status" value="1"/>
</dbReference>
<sequence>MTEPRADAPPRIEANGLTKRFSGVTVVDNVSFLVEPGQILGLIGPNGAGKTTLFNLMSGVLKPDAGRLVVNGVEASGLPPHRLARLGLVRTFQLARELDKLTVLENVLLAARTNAGESLTGALFRPAAVRLDERAATERAREMLALVSLSDHESKPAANLSGGQKKLLEMARCLMAEADTILLDEIAAGVAPHLVDEIALLIQRLNREHGKTFVVIEHNIGFIRALASRVVVMAAGRVLAEGSFAHVSANPAVVESYLGQAA</sequence>
<proteinExistence type="inferred from homology"/>
<dbReference type="Proteomes" id="UP000305131">
    <property type="component" value="Unassembled WGS sequence"/>
</dbReference>
<evidence type="ECO:0000256" key="3">
    <source>
        <dbReference type="ARBA" id="ARBA00022741"/>
    </source>
</evidence>
<dbReference type="SUPFAM" id="SSF52540">
    <property type="entry name" value="P-loop containing nucleoside triphosphate hydrolases"/>
    <property type="match status" value="1"/>
</dbReference>
<name>A0A6C1KJ31_XANAU</name>
<dbReference type="GO" id="GO:0016887">
    <property type="term" value="F:ATP hydrolysis activity"/>
    <property type="evidence" value="ECO:0007669"/>
    <property type="project" value="InterPro"/>
</dbReference>
<dbReference type="RefSeq" id="WP_138398159.1">
    <property type="nucleotide sequence ID" value="NZ_JBAFVI010000015.1"/>
</dbReference>
<dbReference type="GO" id="GO:0005524">
    <property type="term" value="F:ATP binding"/>
    <property type="evidence" value="ECO:0007669"/>
    <property type="project" value="UniProtKB-KW"/>
</dbReference>
<protein>
    <submittedName>
        <fullName evidence="6">ABC transporter ATP-binding protein</fullName>
    </submittedName>
</protein>
<dbReference type="EMBL" id="VAUP01000010">
    <property type="protein sequence ID" value="TLX44308.1"/>
    <property type="molecule type" value="Genomic_DNA"/>
</dbReference>
<feature type="domain" description="ABC transporter" evidence="5">
    <location>
        <begin position="12"/>
        <end position="260"/>
    </location>
</feature>
<dbReference type="InterPro" id="IPR017871">
    <property type="entry name" value="ABC_transporter-like_CS"/>
</dbReference>
<dbReference type="Pfam" id="PF00005">
    <property type="entry name" value="ABC_tran"/>
    <property type="match status" value="1"/>
</dbReference>
<dbReference type="CDD" id="cd03219">
    <property type="entry name" value="ABC_Mj1267_LivG_branched"/>
    <property type="match status" value="1"/>
</dbReference>
<dbReference type="InterPro" id="IPR032823">
    <property type="entry name" value="BCA_ABC_TP_C"/>
</dbReference>
<evidence type="ECO:0000313" key="7">
    <source>
        <dbReference type="Proteomes" id="UP000305131"/>
    </source>
</evidence>
<reference evidence="6 7" key="1">
    <citation type="submission" date="2019-05" db="EMBL/GenBank/DDBJ databases">
        <authorList>
            <person name="Zhou X."/>
        </authorList>
    </citation>
    <scope>NUCLEOTIDE SEQUENCE [LARGE SCALE GENOMIC DNA]</scope>
    <source>
        <strain evidence="6 7">DSM 432</strain>
    </source>
</reference>
<dbReference type="OrthoDB" id="9806149at2"/>
<evidence type="ECO:0000313" key="6">
    <source>
        <dbReference type="EMBL" id="TLX44308.1"/>
    </source>
</evidence>
<evidence type="ECO:0000256" key="4">
    <source>
        <dbReference type="ARBA" id="ARBA00022840"/>
    </source>
</evidence>
<dbReference type="InterPro" id="IPR003593">
    <property type="entry name" value="AAA+_ATPase"/>
</dbReference>
<dbReference type="InterPro" id="IPR051120">
    <property type="entry name" value="ABC_AA/LPS_Transport"/>
</dbReference>
<dbReference type="InterPro" id="IPR003439">
    <property type="entry name" value="ABC_transporter-like_ATP-bd"/>
</dbReference>
<dbReference type="AlphaFoldDB" id="A0A6C1KJ31"/>
<gene>
    <name evidence="6" type="ORF">FBQ73_03645</name>
</gene>
<dbReference type="Gene3D" id="3.40.50.300">
    <property type="entry name" value="P-loop containing nucleotide triphosphate hydrolases"/>
    <property type="match status" value="1"/>
</dbReference>